<sequence>MVGHTGPIDDVAFSPDGRTLASASDDHTVRLWTLDPEQAIRRLCAATGGVTAQQWRRSAPEPALKQPCS</sequence>
<dbReference type="PROSITE" id="PS50294">
    <property type="entry name" value="WD_REPEATS_REGION"/>
    <property type="match status" value="1"/>
</dbReference>
<dbReference type="EMBL" id="BNBF01000004">
    <property type="protein sequence ID" value="GHG42551.1"/>
    <property type="molecule type" value="Genomic_DNA"/>
</dbReference>
<evidence type="ECO:0000256" key="1">
    <source>
        <dbReference type="PROSITE-ProRule" id="PRU00221"/>
    </source>
</evidence>
<reference evidence="3" key="1">
    <citation type="journal article" date="2019" name="Int. J. Syst. Evol. Microbiol.">
        <title>The Global Catalogue of Microorganisms (GCM) 10K type strain sequencing project: providing services to taxonomists for standard genome sequencing and annotation.</title>
        <authorList>
            <consortium name="The Broad Institute Genomics Platform"/>
            <consortium name="The Broad Institute Genome Sequencing Center for Infectious Disease"/>
            <person name="Wu L."/>
            <person name="Ma J."/>
        </authorList>
    </citation>
    <scope>NUCLEOTIDE SEQUENCE [LARGE SCALE GENOMIC DNA]</scope>
    <source>
        <strain evidence="3">JCM 4253</strain>
    </source>
</reference>
<dbReference type="Gene3D" id="2.130.10.10">
    <property type="entry name" value="YVTN repeat-like/Quinoprotein amine dehydrogenase"/>
    <property type="match status" value="1"/>
</dbReference>
<accession>A0A919C3U3</accession>
<feature type="repeat" description="WD" evidence="1">
    <location>
        <begin position="1"/>
        <end position="42"/>
    </location>
</feature>
<dbReference type="Pfam" id="PF00400">
    <property type="entry name" value="WD40"/>
    <property type="match status" value="1"/>
</dbReference>
<dbReference type="InterPro" id="IPR036322">
    <property type="entry name" value="WD40_repeat_dom_sf"/>
</dbReference>
<keyword evidence="1" id="KW-0853">WD repeat</keyword>
<dbReference type="Proteomes" id="UP000619355">
    <property type="component" value="Unassembled WGS sequence"/>
</dbReference>
<dbReference type="InterPro" id="IPR001680">
    <property type="entry name" value="WD40_rpt"/>
</dbReference>
<dbReference type="SMART" id="SM00320">
    <property type="entry name" value="WD40"/>
    <property type="match status" value="1"/>
</dbReference>
<dbReference type="PROSITE" id="PS50082">
    <property type="entry name" value="WD_REPEATS_2"/>
    <property type="match status" value="1"/>
</dbReference>
<dbReference type="PANTHER" id="PTHR19879">
    <property type="entry name" value="TRANSCRIPTION INITIATION FACTOR TFIID"/>
    <property type="match status" value="1"/>
</dbReference>
<dbReference type="InterPro" id="IPR015943">
    <property type="entry name" value="WD40/YVTN_repeat-like_dom_sf"/>
</dbReference>
<evidence type="ECO:0000313" key="3">
    <source>
        <dbReference type="Proteomes" id="UP000619355"/>
    </source>
</evidence>
<gene>
    <name evidence="2" type="ORF">GCM10018980_18410</name>
</gene>
<proteinExistence type="predicted"/>
<dbReference type="SUPFAM" id="SSF50978">
    <property type="entry name" value="WD40 repeat-like"/>
    <property type="match status" value="1"/>
</dbReference>
<evidence type="ECO:0000313" key="2">
    <source>
        <dbReference type="EMBL" id="GHG42551.1"/>
    </source>
</evidence>
<name>A0A919C3U3_9ACTN</name>
<keyword evidence="3" id="KW-1185">Reference proteome</keyword>
<organism evidence="2 3">
    <name type="scientific">Streptomyces capoamus</name>
    <dbReference type="NCBI Taxonomy" id="68183"/>
    <lineage>
        <taxon>Bacteria</taxon>
        <taxon>Bacillati</taxon>
        <taxon>Actinomycetota</taxon>
        <taxon>Actinomycetes</taxon>
        <taxon>Kitasatosporales</taxon>
        <taxon>Streptomycetaceae</taxon>
        <taxon>Streptomyces</taxon>
    </lineage>
</organism>
<dbReference type="PANTHER" id="PTHR19879:SF9">
    <property type="entry name" value="TRANSCRIPTION INITIATION FACTOR TFIID SUBUNIT 5"/>
    <property type="match status" value="1"/>
</dbReference>
<dbReference type="AlphaFoldDB" id="A0A919C3U3"/>
<comment type="caution">
    <text evidence="2">The sequence shown here is derived from an EMBL/GenBank/DDBJ whole genome shotgun (WGS) entry which is preliminary data.</text>
</comment>
<protein>
    <submittedName>
        <fullName evidence="2">Uncharacterized protein</fullName>
    </submittedName>
</protein>